<proteinExistence type="predicted"/>
<sequence length="68" mass="7602">MTGPIRWHLIPFSRSGRWPEREEAKALETGSCLDSGLIFVLIDGSGSNNVALYGVWRTERDPCNILPD</sequence>
<dbReference type="AlphaFoldDB" id="A0A2D1QF22"/>
<evidence type="ECO:0000313" key="1">
    <source>
        <dbReference type="EMBL" id="ATP08856.1"/>
    </source>
</evidence>
<accession>A0A2D1QF22</accession>
<gene>
    <name evidence="1" type="ORF">Asalp_16510</name>
</gene>
<evidence type="ECO:0000313" key="2">
    <source>
        <dbReference type="Proteomes" id="UP000222916"/>
    </source>
</evidence>
<reference evidence="2" key="1">
    <citation type="journal article" date="2018" name="BMC Genomics">
        <title>The complete and fully assembled genome sequence of Aeromonas salmonicida subsp. pectinolytica and its comparative analysis with other Aeromonas species: investigation of the mobilome in environmental and pathogenic strains.</title>
        <authorList>
            <person name="Pfeiffer F."/>
            <person name="Zamora-Lagos M.A."/>
            <person name="Blettinger M."/>
            <person name="Yeroslaviz A."/>
            <person name="Dahl A."/>
            <person name="Gruber S."/>
            <person name="Habermann B.H."/>
        </authorList>
    </citation>
    <scope>NUCLEOTIDE SEQUENCE [LARGE SCALE GENOMIC DNA]</scope>
    <source>
        <strain evidence="2">34mel</strain>
    </source>
</reference>
<name>A0A2D1QF22_AERSA</name>
<organism evidence="1 2">
    <name type="scientific">Aeromonas salmonicida subsp. pectinolytica 34mel</name>
    <dbReference type="NCBI Taxonomy" id="1324960"/>
    <lineage>
        <taxon>Bacteria</taxon>
        <taxon>Pseudomonadati</taxon>
        <taxon>Pseudomonadota</taxon>
        <taxon>Gammaproteobacteria</taxon>
        <taxon>Aeromonadales</taxon>
        <taxon>Aeromonadaceae</taxon>
        <taxon>Aeromonas</taxon>
    </lineage>
</organism>
<protein>
    <submittedName>
        <fullName evidence="1">Uncharacterized protein</fullName>
    </submittedName>
</protein>
<dbReference type="Proteomes" id="UP000222916">
    <property type="component" value="Chromosome"/>
</dbReference>
<dbReference type="EMBL" id="CP022426">
    <property type="protein sequence ID" value="ATP08856.1"/>
    <property type="molecule type" value="Genomic_DNA"/>
</dbReference>